<dbReference type="EMBL" id="LJGP01000005">
    <property type="protein sequence ID" value="KWU04799.1"/>
    <property type="molecule type" value="Genomic_DNA"/>
</dbReference>
<accession>A0A109DG35</accession>
<sequence>MKEETRDVNLFLKKDFWHYLNLGGINYNQLSSPQLTFTPNTHSYTNGTEKRLIDDMSEAERSTYIATTIIIAFKDCTDIEGRRHKSILEDYYIKELTNQAVAIRYNLSDWQYKKAKRNALIEFAERFNFWRLKRDCPELPVLTYAETKRKPNNK</sequence>
<protein>
    <recommendedName>
        <fullName evidence="3">Phage transcriptional regulator, ArpU family</fullName>
    </recommendedName>
</protein>
<proteinExistence type="predicted"/>
<gene>
    <name evidence="1" type="ORF">AEL95_00935</name>
</gene>
<evidence type="ECO:0008006" key="3">
    <source>
        <dbReference type="Google" id="ProtNLM"/>
    </source>
</evidence>
<reference evidence="1 2" key="1">
    <citation type="journal article" date="2016" name="Microbiology (Mosc.)">
        <title>Comparison of Lactobacillus crispatus isolates from Lactobacillus-dominated vaginal microbiomes with isolates from microbiomes containing bacterial vaginosis-associated bacteria.</title>
        <authorList>
            <person name="Abdelmaksoud A.A."/>
            <person name="Koparde V.N."/>
            <person name="Sheth N.U."/>
            <person name="Serrano M.G."/>
            <person name="Glascock A.L."/>
            <person name="Fettweis J.M."/>
            <person name="Strauss Iii J.F."/>
            <person name="Buck G.A."/>
            <person name="Jefferson K.K."/>
        </authorList>
    </citation>
    <scope>NUCLEOTIDE SEQUENCE [LARGE SCALE GENOMIC DNA]</scope>
    <source>
        <strain evidence="1 2">VMC3</strain>
    </source>
</reference>
<evidence type="ECO:0000313" key="1">
    <source>
        <dbReference type="EMBL" id="KWU04799.1"/>
    </source>
</evidence>
<name>A0A109DG35_9LACO</name>
<comment type="caution">
    <text evidence="1">The sequence shown here is derived from an EMBL/GenBank/DDBJ whole genome shotgun (WGS) entry which is preliminary data.</text>
</comment>
<dbReference type="AlphaFoldDB" id="A0A109DG35"/>
<organism evidence="1 2">
    <name type="scientific">Lactobacillus crispatus</name>
    <dbReference type="NCBI Taxonomy" id="47770"/>
    <lineage>
        <taxon>Bacteria</taxon>
        <taxon>Bacillati</taxon>
        <taxon>Bacillota</taxon>
        <taxon>Bacilli</taxon>
        <taxon>Lactobacillales</taxon>
        <taxon>Lactobacillaceae</taxon>
        <taxon>Lactobacillus</taxon>
    </lineage>
</organism>
<dbReference type="PATRIC" id="fig|47770.28.peg.1517"/>
<evidence type="ECO:0000313" key="2">
    <source>
        <dbReference type="Proteomes" id="UP000067598"/>
    </source>
</evidence>
<dbReference type="RefSeq" id="WP_060461652.1">
    <property type="nucleotide sequence ID" value="NZ_JBBOJR010000046.1"/>
</dbReference>
<dbReference type="Proteomes" id="UP000067598">
    <property type="component" value="Unassembled WGS sequence"/>
</dbReference>